<evidence type="ECO:0000256" key="1">
    <source>
        <dbReference type="SAM" id="MobiDB-lite"/>
    </source>
</evidence>
<evidence type="ECO:0000313" key="2">
    <source>
        <dbReference type="EMBL" id="GBM31699.1"/>
    </source>
</evidence>
<keyword evidence="3" id="KW-1185">Reference proteome</keyword>
<protein>
    <submittedName>
        <fullName evidence="2">Uncharacterized protein</fullName>
    </submittedName>
</protein>
<reference evidence="2 3" key="1">
    <citation type="journal article" date="2019" name="Sci. Rep.">
        <title>Orb-weaving spider Araneus ventricosus genome elucidates the spidroin gene catalogue.</title>
        <authorList>
            <person name="Kono N."/>
            <person name="Nakamura H."/>
            <person name="Ohtoshi R."/>
            <person name="Moran D.A.P."/>
            <person name="Shinohara A."/>
            <person name="Yoshida Y."/>
            <person name="Fujiwara M."/>
            <person name="Mori M."/>
            <person name="Tomita M."/>
            <person name="Arakawa K."/>
        </authorList>
    </citation>
    <scope>NUCLEOTIDE SEQUENCE [LARGE SCALE GENOMIC DNA]</scope>
</reference>
<gene>
    <name evidence="2" type="ORF">AVEN_45625_1</name>
</gene>
<dbReference type="EMBL" id="BGPR01000691">
    <property type="protein sequence ID" value="GBM31699.1"/>
    <property type="molecule type" value="Genomic_DNA"/>
</dbReference>
<name>A0A4Y2ETR4_ARAVE</name>
<sequence length="132" mass="14632">MRTMIPYPNLGLAFPQPQNVNVFCMYKTSLRWHLLTATSHLCDIQFASPQGAFEYHEGFFGTDLVVLNRVRRRGQHLDLAPPSPSFHTTSAGGRLIHEVGLSVQQDHMHGGSSGESGFEPGTLQPRSRDLTA</sequence>
<comment type="caution">
    <text evidence="2">The sequence shown here is derived from an EMBL/GenBank/DDBJ whole genome shotgun (WGS) entry which is preliminary data.</text>
</comment>
<proteinExistence type="predicted"/>
<organism evidence="2 3">
    <name type="scientific">Araneus ventricosus</name>
    <name type="common">Orbweaver spider</name>
    <name type="synonym">Epeira ventricosa</name>
    <dbReference type="NCBI Taxonomy" id="182803"/>
    <lineage>
        <taxon>Eukaryota</taxon>
        <taxon>Metazoa</taxon>
        <taxon>Ecdysozoa</taxon>
        <taxon>Arthropoda</taxon>
        <taxon>Chelicerata</taxon>
        <taxon>Arachnida</taxon>
        <taxon>Araneae</taxon>
        <taxon>Araneomorphae</taxon>
        <taxon>Entelegynae</taxon>
        <taxon>Araneoidea</taxon>
        <taxon>Araneidae</taxon>
        <taxon>Araneus</taxon>
    </lineage>
</organism>
<dbReference type="AlphaFoldDB" id="A0A4Y2ETR4"/>
<dbReference type="Proteomes" id="UP000499080">
    <property type="component" value="Unassembled WGS sequence"/>
</dbReference>
<feature type="region of interest" description="Disordered" evidence="1">
    <location>
        <begin position="102"/>
        <end position="132"/>
    </location>
</feature>
<evidence type="ECO:0000313" key="3">
    <source>
        <dbReference type="Proteomes" id="UP000499080"/>
    </source>
</evidence>
<accession>A0A4Y2ETR4</accession>